<organism evidence="5 6">
    <name type="scientific">Mesoflavibacter zeaxanthinifaciens subsp. sabulilitoris</name>
    <dbReference type="NCBI Taxonomy" id="1520893"/>
    <lineage>
        <taxon>Bacteria</taxon>
        <taxon>Pseudomonadati</taxon>
        <taxon>Bacteroidota</taxon>
        <taxon>Flavobacteriia</taxon>
        <taxon>Flavobacteriales</taxon>
        <taxon>Flavobacteriaceae</taxon>
        <taxon>Mesoflavibacter</taxon>
    </lineage>
</organism>
<evidence type="ECO:0000256" key="3">
    <source>
        <dbReference type="ARBA" id="ARBA00023098"/>
    </source>
</evidence>
<dbReference type="GO" id="GO:0005737">
    <property type="term" value="C:cytoplasm"/>
    <property type="evidence" value="ECO:0007669"/>
    <property type="project" value="TreeGrafter"/>
</dbReference>
<evidence type="ECO:0000256" key="1">
    <source>
        <dbReference type="ARBA" id="ARBA00022679"/>
    </source>
</evidence>
<keyword evidence="2" id="KW-0378">Hydrolase</keyword>
<dbReference type="EMBL" id="PXOT01000027">
    <property type="protein sequence ID" value="PSG87019.1"/>
    <property type="molecule type" value="Genomic_DNA"/>
</dbReference>
<reference evidence="5 6" key="1">
    <citation type="submission" date="2018-03" db="EMBL/GenBank/DDBJ databases">
        <title>Mesoflavibacter sp. HG37 and Mesoflavibacter sp. HG96 sp.nov., two marine bacteria isolated from seawater of Western Pacific Ocean.</title>
        <authorList>
            <person name="Cheng H."/>
            <person name="Wu Y.-H."/>
            <person name="Guo L.-L."/>
            <person name="Xu X.-W."/>
        </authorList>
    </citation>
    <scope>NUCLEOTIDE SEQUENCE [LARGE SCALE GENOMIC DNA]</scope>
    <source>
        <strain evidence="5 6">KCTC 42117</strain>
    </source>
</reference>
<dbReference type="OrthoDB" id="772795at2"/>
<name>A0A2T1N605_9FLAO</name>
<keyword evidence="1" id="KW-0808">Transferase</keyword>
<dbReference type="Pfam" id="PF04970">
    <property type="entry name" value="LRAT"/>
    <property type="match status" value="1"/>
</dbReference>
<dbReference type="PROSITE" id="PS51934">
    <property type="entry name" value="LRAT"/>
    <property type="match status" value="1"/>
</dbReference>
<gene>
    <name evidence="5" type="ORF">C7H61_12985</name>
</gene>
<dbReference type="Gene3D" id="3.90.1720.10">
    <property type="entry name" value="endopeptidase domain like (from Nostoc punctiforme)"/>
    <property type="match status" value="1"/>
</dbReference>
<dbReference type="AlphaFoldDB" id="A0A2T1N605"/>
<evidence type="ECO:0000313" key="6">
    <source>
        <dbReference type="Proteomes" id="UP000238430"/>
    </source>
</evidence>
<dbReference type="PANTHER" id="PTHR13943">
    <property type="entry name" value="HRAS-LIKE SUPPRESSOR - RELATED"/>
    <property type="match status" value="1"/>
</dbReference>
<dbReference type="PANTHER" id="PTHR13943:SF77">
    <property type="entry name" value="LRAT DOMAIN-CONTAINING PROTEIN"/>
    <property type="match status" value="1"/>
</dbReference>
<dbReference type="Proteomes" id="UP000238430">
    <property type="component" value="Unassembled WGS sequence"/>
</dbReference>
<dbReference type="GO" id="GO:0016410">
    <property type="term" value="F:N-acyltransferase activity"/>
    <property type="evidence" value="ECO:0007669"/>
    <property type="project" value="TreeGrafter"/>
</dbReference>
<proteinExistence type="predicted"/>
<keyword evidence="6" id="KW-1185">Reference proteome</keyword>
<comment type="caution">
    <text evidence="5">The sequence shown here is derived from an EMBL/GenBank/DDBJ whole genome shotgun (WGS) entry which is preliminary data.</text>
</comment>
<dbReference type="GO" id="GO:0008970">
    <property type="term" value="F:phospholipase A1 activity"/>
    <property type="evidence" value="ECO:0007669"/>
    <property type="project" value="TreeGrafter"/>
</dbReference>
<protein>
    <recommendedName>
        <fullName evidence="4">LRAT domain-containing protein</fullName>
    </recommendedName>
</protein>
<evidence type="ECO:0000313" key="5">
    <source>
        <dbReference type="EMBL" id="PSG87019.1"/>
    </source>
</evidence>
<sequence length="141" mass="16048">MTNYLQLINSLRPIDVIVAKKRSGIGRILDHYVVHLGNGFFVGNLKGSVKQISHFELLELLKEYEPIRVRRFNGDQLQIQQAIIRARQKLGHKYSFLGFNCEHFANWVQYGKESSSQVSNGFLIIAGLATLKFIASNNGER</sequence>
<accession>A0A2T1N605</accession>
<dbReference type="InterPro" id="IPR007053">
    <property type="entry name" value="LRAT_dom"/>
</dbReference>
<evidence type="ECO:0000259" key="4">
    <source>
        <dbReference type="PROSITE" id="PS51934"/>
    </source>
</evidence>
<dbReference type="InterPro" id="IPR051496">
    <property type="entry name" value="H-rev107_PLA/AT"/>
</dbReference>
<dbReference type="GO" id="GO:0004623">
    <property type="term" value="F:phospholipase A2 activity"/>
    <property type="evidence" value="ECO:0007669"/>
    <property type="project" value="TreeGrafter"/>
</dbReference>
<feature type="domain" description="LRAT" evidence="4">
    <location>
        <begin position="21"/>
        <end position="117"/>
    </location>
</feature>
<evidence type="ECO:0000256" key="2">
    <source>
        <dbReference type="ARBA" id="ARBA00022801"/>
    </source>
</evidence>
<keyword evidence="3" id="KW-0443">Lipid metabolism</keyword>
<dbReference type="GO" id="GO:0070292">
    <property type="term" value="P:N-acylphosphatidylethanolamine metabolic process"/>
    <property type="evidence" value="ECO:0007669"/>
    <property type="project" value="TreeGrafter"/>
</dbReference>
<dbReference type="RefSeq" id="WP_106680409.1">
    <property type="nucleotide sequence ID" value="NZ_JACHWV010000002.1"/>
</dbReference>